<feature type="transmembrane region" description="Helical" evidence="6">
    <location>
        <begin position="209"/>
        <end position="231"/>
    </location>
</feature>
<keyword evidence="4 6" id="KW-1133">Transmembrane helix</keyword>
<evidence type="ECO:0000256" key="6">
    <source>
        <dbReference type="RuleBase" id="RU363041"/>
    </source>
</evidence>
<gene>
    <name evidence="7" type="ORF">CJ199_08145</name>
</gene>
<feature type="transmembrane region" description="Helical" evidence="6">
    <location>
        <begin position="12"/>
        <end position="42"/>
    </location>
</feature>
<organism evidence="7 8">
    <name type="scientific">Brevibacterium paucivorans</name>
    <dbReference type="NCBI Taxonomy" id="170994"/>
    <lineage>
        <taxon>Bacteria</taxon>
        <taxon>Bacillati</taxon>
        <taxon>Actinomycetota</taxon>
        <taxon>Actinomycetes</taxon>
        <taxon>Micrococcales</taxon>
        <taxon>Brevibacteriaceae</taxon>
        <taxon>Brevibacterium</taxon>
    </lineage>
</organism>
<feature type="transmembrane region" description="Helical" evidence="6">
    <location>
        <begin position="77"/>
        <end position="98"/>
    </location>
</feature>
<evidence type="ECO:0000256" key="2">
    <source>
        <dbReference type="ARBA" id="ARBA00009142"/>
    </source>
</evidence>
<feature type="transmembrane region" description="Helical" evidence="6">
    <location>
        <begin position="49"/>
        <end position="71"/>
    </location>
</feature>
<reference evidence="7 8" key="1">
    <citation type="submission" date="2017-09" db="EMBL/GenBank/DDBJ databases">
        <title>Bacterial strain isolated from the female urinary microbiota.</title>
        <authorList>
            <person name="Thomas-White K."/>
            <person name="Kumar N."/>
            <person name="Forster S."/>
            <person name="Putonti C."/>
            <person name="Lawley T."/>
            <person name="Wolfe A.J."/>
        </authorList>
    </citation>
    <scope>NUCLEOTIDE SEQUENCE [LARGE SCALE GENOMIC DNA]</scope>
    <source>
        <strain evidence="7 8">UMB1301</strain>
    </source>
</reference>
<dbReference type="RefSeq" id="WP_102238998.1">
    <property type="nucleotide sequence ID" value="NZ_JBDMHW010000007.1"/>
</dbReference>
<feature type="transmembrane region" description="Helical" evidence="6">
    <location>
        <begin position="154"/>
        <end position="172"/>
    </location>
</feature>
<comment type="similarity">
    <text evidence="2 6">Belongs to the 4-toluene sulfonate uptake permease (TSUP) (TC 2.A.102) family.</text>
</comment>
<evidence type="ECO:0000256" key="5">
    <source>
        <dbReference type="ARBA" id="ARBA00023136"/>
    </source>
</evidence>
<dbReference type="InterPro" id="IPR051598">
    <property type="entry name" value="TSUP/Inactive_protease-like"/>
</dbReference>
<dbReference type="Proteomes" id="UP000235598">
    <property type="component" value="Unassembled WGS sequence"/>
</dbReference>
<dbReference type="AlphaFoldDB" id="A0A2N6VLU5"/>
<keyword evidence="3 6" id="KW-0812">Transmembrane</keyword>
<protein>
    <recommendedName>
        <fullName evidence="6">Probable membrane transporter protein</fullName>
    </recommendedName>
</protein>
<dbReference type="PANTHER" id="PTHR43701:SF2">
    <property type="entry name" value="MEMBRANE TRANSPORTER PROTEIN YJNA-RELATED"/>
    <property type="match status" value="1"/>
</dbReference>
<dbReference type="GO" id="GO:0005886">
    <property type="term" value="C:plasma membrane"/>
    <property type="evidence" value="ECO:0007669"/>
    <property type="project" value="UniProtKB-SubCell"/>
</dbReference>
<dbReference type="Pfam" id="PF01925">
    <property type="entry name" value="TauE"/>
    <property type="match status" value="2"/>
</dbReference>
<sequence>MADATVPRLSPMSLLLIGAFTGLMSGLFGVGGGFIIVPLLLLLGMKQKLAAGTSVIAILPTAIVGAIGYLTLGQVDWAAAILLAVGMIVGTQIGGRLLQILPESVLFWMFLVALLLIIPSLFLIVPSRDAHIDITVIVGILLVITGVIVGILSALLGVGGGIVMVPVLVLLFGANDLVAKGTSLLMMIPGSISATIVNYQNKNVDLRAAAILGITASVVSPLGIWIAEFITPKQSNYAFSLLLIFTAIQLVARRYPHWVRFGKKEK</sequence>
<dbReference type="InterPro" id="IPR002781">
    <property type="entry name" value="TM_pro_TauE-like"/>
</dbReference>
<evidence type="ECO:0000313" key="7">
    <source>
        <dbReference type="EMBL" id="PMD05057.1"/>
    </source>
</evidence>
<comment type="subcellular location">
    <subcellularLocation>
        <location evidence="6">Cell membrane</location>
        <topology evidence="6">Multi-pass membrane protein</topology>
    </subcellularLocation>
    <subcellularLocation>
        <location evidence="1">Membrane</location>
        <topology evidence="1">Multi-pass membrane protein</topology>
    </subcellularLocation>
</comment>
<evidence type="ECO:0000256" key="3">
    <source>
        <dbReference type="ARBA" id="ARBA00022692"/>
    </source>
</evidence>
<comment type="caution">
    <text evidence="7">The sequence shown here is derived from an EMBL/GenBank/DDBJ whole genome shotgun (WGS) entry which is preliminary data.</text>
</comment>
<keyword evidence="5 6" id="KW-0472">Membrane</keyword>
<dbReference type="PANTHER" id="PTHR43701">
    <property type="entry name" value="MEMBRANE TRANSPORTER PROTEIN MJ0441-RELATED"/>
    <property type="match status" value="1"/>
</dbReference>
<name>A0A2N6VLU5_9MICO</name>
<evidence type="ECO:0000256" key="1">
    <source>
        <dbReference type="ARBA" id="ARBA00004141"/>
    </source>
</evidence>
<dbReference type="OrthoDB" id="3700425at2"/>
<evidence type="ECO:0000313" key="8">
    <source>
        <dbReference type="Proteomes" id="UP000235598"/>
    </source>
</evidence>
<feature type="transmembrane region" description="Helical" evidence="6">
    <location>
        <begin position="130"/>
        <end position="149"/>
    </location>
</feature>
<proteinExistence type="inferred from homology"/>
<accession>A0A2N6VLU5</accession>
<dbReference type="EMBL" id="PNHK01000003">
    <property type="protein sequence ID" value="PMD05057.1"/>
    <property type="molecule type" value="Genomic_DNA"/>
</dbReference>
<evidence type="ECO:0000256" key="4">
    <source>
        <dbReference type="ARBA" id="ARBA00022989"/>
    </source>
</evidence>
<feature type="transmembrane region" description="Helical" evidence="6">
    <location>
        <begin position="105"/>
        <end position="124"/>
    </location>
</feature>
<keyword evidence="6" id="KW-1003">Cell membrane</keyword>
<feature type="transmembrane region" description="Helical" evidence="6">
    <location>
        <begin position="237"/>
        <end position="256"/>
    </location>
</feature>